<keyword evidence="2" id="KW-0413">Isomerase</keyword>
<evidence type="ECO:0000259" key="1">
    <source>
        <dbReference type="Pfam" id="PF11716"/>
    </source>
</evidence>
<keyword evidence="3" id="KW-1185">Reference proteome</keyword>
<evidence type="ECO:0000313" key="3">
    <source>
        <dbReference type="Proteomes" id="UP001056455"/>
    </source>
</evidence>
<dbReference type="InterPro" id="IPR034660">
    <property type="entry name" value="DinB/YfiT-like"/>
</dbReference>
<name>A0ABY4YT01_9MICO</name>
<dbReference type="NCBIfam" id="TIGR03083">
    <property type="entry name" value="maleylpyruvate isomerase family mycothiol-dependent enzyme"/>
    <property type="match status" value="1"/>
</dbReference>
<dbReference type="InterPro" id="IPR017517">
    <property type="entry name" value="Maleyloyr_isom"/>
</dbReference>
<dbReference type="InterPro" id="IPR024344">
    <property type="entry name" value="MDMPI_metal-binding"/>
</dbReference>
<gene>
    <name evidence="2" type="ORF">NF556_20330</name>
</gene>
<proteinExistence type="predicted"/>
<evidence type="ECO:0000313" key="2">
    <source>
        <dbReference type="EMBL" id="USQ79901.1"/>
    </source>
</evidence>
<dbReference type="Proteomes" id="UP001056455">
    <property type="component" value="Chromosome"/>
</dbReference>
<accession>A0ABY4YT01</accession>
<organism evidence="2 3">
    <name type="scientific">Ornithinimicrobium faecis</name>
    <dbReference type="NCBI Taxonomy" id="2934158"/>
    <lineage>
        <taxon>Bacteria</taxon>
        <taxon>Bacillati</taxon>
        <taxon>Actinomycetota</taxon>
        <taxon>Actinomycetes</taxon>
        <taxon>Micrococcales</taxon>
        <taxon>Ornithinimicrobiaceae</taxon>
        <taxon>Ornithinimicrobium</taxon>
    </lineage>
</organism>
<dbReference type="RefSeq" id="WP_252593025.1">
    <property type="nucleotide sequence ID" value="NZ_CP099489.1"/>
</dbReference>
<feature type="domain" description="Mycothiol-dependent maleylpyruvate isomerase metal-binding" evidence="1">
    <location>
        <begin position="25"/>
        <end position="137"/>
    </location>
</feature>
<dbReference type="EMBL" id="CP099489">
    <property type="protein sequence ID" value="USQ79901.1"/>
    <property type="molecule type" value="Genomic_DNA"/>
</dbReference>
<dbReference type="Pfam" id="PF11716">
    <property type="entry name" value="MDMPI_N"/>
    <property type="match status" value="1"/>
</dbReference>
<dbReference type="GO" id="GO:0016853">
    <property type="term" value="F:isomerase activity"/>
    <property type="evidence" value="ECO:0007669"/>
    <property type="project" value="UniProtKB-KW"/>
</dbReference>
<sequence length="201" mass="20689">MSTAPAGTLPELALLERAIGYTRVALVAALDVPGDAPTTCAGWTLEDLLTHMNASLLTLDQAAQVGGIALFDPPGCSRGGLAVHEQVQLLSARACALLDSWTGREAPEMFRVGGSELQAGLLASAGALEITLHGWDVGQACGSNHPVPAALAEDLLSYAPLLISDADRPHRFGPALPTGADATADVELLALVGRGERIPRA</sequence>
<protein>
    <submittedName>
        <fullName evidence="2">Maleylpyruvate isomerase family mycothiol-dependent enzyme</fullName>
    </submittedName>
</protein>
<dbReference type="SUPFAM" id="SSF109854">
    <property type="entry name" value="DinB/YfiT-like putative metalloenzymes"/>
    <property type="match status" value="1"/>
</dbReference>
<reference evidence="2" key="1">
    <citation type="submission" date="2022-06" db="EMBL/GenBank/DDBJ databases">
        <title>Ornithinimicrobium HY1793.</title>
        <authorList>
            <person name="Huang Y."/>
        </authorList>
    </citation>
    <scope>NUCLEOTIDE SEQUENCE</scope>
    <source>
        <strain evidence="2">HY1793</strain>
    </source>
</reference>